<dbReference type="GO" id="GO:0005975">
    <property type="term" value="P:carbohydrate metabolic process"/>
    <property type="evidence" value="ECO:0007669"/>
    <property type="project" value="InterPro"/>
</dbReference>
<evidence type="ECO:0000313" key="2">
    <source>
        <dbReference type="Proteomes" id="UP000278143"/>
    </source>
</evidence>
<evidence type="ECO:0000313" key="1">
    <source>
        <dbReference type="EMBL" id="RKP26186.1"/>
    </source>
</evidence>
<organism evidence="1 2">
    <name type="scientific">Syncephalis pseudoplumigaleata</name>
    <dbReference type="NCBI Taxonomy" id="1712513"/>
    <lineage>
        <taxon>Eukaryota</taxon>
        <taxon>Fungi</taxon>
        <taxon>Fungi incertae sedis</taxon>
        <taxon>Zoopagomycota</taxon>
        <taxon>Zoopagomycotina</taxon>
        <taxon>Zoopagomycetes</taxon>
        <taxon>Zoopagales</taxon>
        <taxon>Piptocephalidaceae</taxon>
        <taxon>Syncephalis</taxon>
    </lineage>
</organism>
<dbReference type="Gene3D" id="3.30.386.10">
    <property type="entry name" value="Chitosanase, subunit A, domain 2"/>
    <property type="match status" value="1"/>
</dbReference>
<dbReference type="InterPro" id="IPR023099">
    <property type="entry name" value="Glyco_hydro_46_N"/>
</dbReference>
<proteinExistence type="predicted"/>
<dbReference type="AlphaFoldDB" id="A0A4P9Z1D6"/>
<name>A0A4P9Z1D6_9FUNG</name>
<accession>A0A4P9Z1D6</accession>
<dbReference type="SUPFAM" id="SSF53955">
    <property type="entry name" value="Lysozyme-like"/>
    <property type="match status" value="1"/>
</dbReference>
<sequence>MPHTRLQPLVRRIIEGITNTFENGTPEYAYGKCEHLDDGRGYTCGRIGFTTGTGDALWVVEKYVQQRTNASLAQYLPELRRLAALPSCDTTGKENIQQLQGLPAAWAAADREDAALFRRVQDSINEEHYLVPALKFAHKYGVVTPLGQAIFYDTVV</sequence>
<dbReference type="OrthoDB" id="76114at2759"/>
<keyword evidence="2" id="KW-1185">Reference proteome</keyword>
<dbReference type="GO" id="GO:0016977">
    <property type="term" value="F:chitosanase activity"/>
    <property type="evidence" value="ECO:0007669"/>
    <property type="project" value="InterPro"/>
</dbReference>
<dbReference type="GO" id="GO:0005576">
    <property type="term" value="C:extracellular region"/>
    <property type="evidence" value="ECO:0007669"/>
    <property type="project" value="InterPro"/>
</dbReference>
<protein>
    <submittedName>
        <fullName evidence="1">Lysozyme-like domain-containing protein</fullName>
    </submittedName>
</protein>
<dbReference type="EMBL" id="KZ989491">
    <property type="protein sequence ID" value="RKP26186.1"/>
    <property type="molecule type" value="Genomic_DNA"/>
</dbReference>
<dbReference type="Proteomes" id="UP000278143">
    <property type="component" value="Unassembled WGS sequence"/>
</dbReference>
<dbReference type="Gene3D" id="1.20.141.10">
    <property type="entry name" value="Chitosanase, subunit A, domain 1"/>
    <property type="match status" value="1"/>
</dbReference>
<dbReference type="InterPro" id="IPR000400">
    <property type="entry name" value="Glyco_hydro_46"/>
</dbReference>
<reference evidence="2" key="1">
    <citation type="journal article" date="2018" name="Nat. Microbiol.">
        <title>Leveraging single-cell genomics to expand the fungal tree of life.</title>
        <authorList>
            <person name="Ahrendt S.R."/>
            <person name="Quandt C.A."/>
            <person name="Ciobanu D."/>
            <person name="Clum A."/>
            <person name="Salamov A."/>
            <person name="Andreopoulos B."/>
            <person name="Cheng J.F."/>
            <person name="Woyke T."/>
            <person name="Pelin A."/>
            <person name="Henrissat B."/>
            <person name="Reynolds N.K."/>
            <person name="Benny G.L."/>
            <person name="Smith M.E."/>
            <person name="James T.Y."/>
            <person name="Grigoriev I.V."/>
        </authorList>
    </citation>
    <scope>NUCLEOTIDE SEQUENCE [LARGE SCALE GENOMIC DNA]</scope>
    <source>
        <strain evidence="2">Benny S71-1</strain>
    </source>
</reference>
<gene>
    <name evidence="1" type="ORF">SYNPS1DRAFT_14549</name>
</gene>
<dbReference type="InterPro" id="IPR023346">
    <property type="entry name" value="Lysozyme-like_dom_sf"/>
</dbReference>
<dbReference type="Pfam" id="PF01374">
    <property type="entry name" value="Glyco_hydro_46"/>
    <property type="match status" value="1"/>
</dbReference>